<accession>A0ABQ3C388</accession>
<dbReference type="InterPro" id="IPR029058">
    <property type="entry name" value="AB_hydrolase_fold"/>
</dbReference>
<dbReference type="PROSITE" id="PS51257">
    <property type="entry name" value="PROKAR_LIPOPROTEIN"/>
    <property type="match status" value="1"/>
</dbReference>
<dbReference type="RefSeq" id="WP_189449552.1">
    <property type="nucleotide sequence ID" value="NZ_BMXY01000002.1"/>
</dbReference>
<evidence type="ECO:0000313" key="1">
    <source>
        <dbReference type="EMBL" id="GGZ66269.1"/>
    </source>
</evidence>
<sequence length="640" mass="69535">MQAQPRRPGPWPRFLVVLAALVAVGGCATVHVATSPADKAILHKRGDVLTRGSLSDAALATLRSAAIEPADCQRYVADCLARLRRTEPLGDEARLATLAEVASVGALRAGGGDESGYSDAAIAAWLDVARYAYGYLFLTARAPHARVFEARQNQVRDYYNVAVQHVALGVAERNLDRLAQARDGVVQLRAGGWSLAFDLTHFPSENAAAVPVRVIPTDGLRFRGLYTTFRRDGFGSEMAVELAADSIGDPAAAKPPGSPRRVSRVRFVPLTVVIDFPGRDLAEVLATDRATIYAFDPYEQRDIDLHGSRLPLAANFSAGYGVWLAESPFARQATLSLLGRPGGLREPHVYRMQRFDPDRRILLMIHGLASSPEAWVNLANEVMGDEALRDGYQIWQVYYPTGLPLAWNHHELREVLAEALDEVDPAGTSRARHDIVVVGHSMGGVLARLLVSNPGDELSQWLDARLAARGGDAALAQRLRPFVDFAPMPGIRRAVFMAAPHRGTPAAERGIGWLFTRLIRTPLELREHLQSRLGDEEGIAALGGERARPTSIDSLRDTDPFMRAAASVPIAAGLPYHSIIGVEDAAAPLQVATDGLVPYASAHLDGAVSELVIAGDHHVQERLESMLELRRILRLHMQAE</sequence>
<evidence type="ECO:0000313" key="2">
    <source>
        <dbReference type="Proteomes" id="UP000643403"/>
    </source>
</evidence>
<protein>
    <submittedName>
        <fullName evidence="1">Alpha/beta hydrolase</fullName>
    </submittedName>
</protein>
<comment type="caution">
    <text evidence="1">The sequence shown here is derived from an EMBL/GenBank/DDBJ whole genome shotgun (WGS) entry which is preliminary data.</text>
</comment>
<dbReference type="GO" id="GO:0016787">
    <property type="term" value="F:hydrolase activity"/>
    <property type="evidence" value="ECO:0007669"/>
    <property type="project" value="UniProtKB-KW"/>
</dbReference>
<dbReference type="SUPFAM" id="SSF53474">
    <property type="entry name" value="alpha/beta-Hydrolases"/>
    <property type="match status" value="1"/>
</dbReference>
<dbReference type="Proteomes" id="UP000643403">
    <property type="component" value="Unassembled WGS sequence"/>
</dbReference>
<keyword evidence="1" id="KW-0378">Hydrolase</keyword>
<reference evidence="2" key="1">
    <citation type="journal article" date="2019" name="Int. J. Syst. Evol. Microbiol.">
        <title>The Global Catalogue of Microorganisms (GCM) 10K type strain sequencing project: providing services to taxonomists for standard genome sequencing and annotation.</title>
        <authorList>
            <consortium name="The Broad Institute Genomics Platform"/>
            <consortium name="The Broad Institute Genome Sequencing Center for Infectious Disease"/>
            <person name="Wu L."/>
            <person name="Ma J."/>
        </authorList>
    </citation>
    <scope>NUCLEOTIDE SEQUENCE [LARGE SCALE GENOMIC DNA]</scope>
    <source>
        <strain evidence="2">KCTC 22558</strain>
    </source>
</reference>
<organism evidence="1 2">
    <name type="scientific">Cognatilysobacter xinjiangensis</name>
    <dbReference type="NCBI Taxonomy" id="546892"/>
    <lineage>
        <taxon>Bacteria</taxon>
        <taxon>Pseudomonadati</taxon>
        <taxon>Pseudomonadota</taxon>
        <taxon>Gammaproteobacteria</taxon>
        <taxon>Lysobacterales</taxon>
        <taxon>Lysobacteraceae</taxon>
        <taxon>Cognatilysobacter</taxon>
    </lineage>
</organism>
<name>A0ABQ3C388_9GAMM</name>
<dbReference type="EMBL" id="BMXY01000002">
    <property type="protein sequence ID" value="GGZ66269.1"/>
    <property type="molecule type" value="Genomic_DNA"/>
</dbReference>
<proteinExistence type="predicted"/>
<gene>
    <name evidence="1" type="ORF">GCM10008101_20520</name>
</gene>
<dbReference type="Gene3D" id="3.40.50.1820">
    <property type="entry name" value="alpha/beta hydrolase"/>
    <property type="match status" value="1"/>
</dbReference>
<keyword evidence="2" id="KW-1185">Reference proteome</keyword>